<dbReference type="EMBL" id="LAZR01015097">
    <property type="protein sequence ID" value="KKM14656.1"/>
    <property type="molecule type" value="Genomic_DNA"/>
</dbReference>
<evidence type="ECO:0000256" key="1">
    <source>
        <dbReference type="SAM" id="Phobius"/>
    </source>
</evidence>
<sequence>MEIKFRQHNNWCVITIPSLSLVIDKQVKMGRLRFVGICIQLSILTWWCELWIYNRANKLQVFRGRE</sequence>
<gene>
    <name evidence="2" type="ORF">LCGC14_1703970</name>
</gene>
<accession>A0A0F9HGU7</accession>
<name>A0A0F9HGU7_9ZZZZ</name>
<feature type="transmembrane region" description="Helical" evidence="1">
    <location>
        <begin position="34"/>
        <end position="53"/>
    </location>
</feature>
<reference evidence="2" key="1">
    <citation type="journal article" date="2015" name="Nature">
        <title>Complex archaea that bridge the gap between prokaryotes and eukaryotes.</title>
        <authorList>
            <person name="Spang A."/>
            <person name="Saw J.H."/>
            <person name="Jorgensen S.L."/>
            <person name="Zaremba-Niedzwiedzka K."/>
            <person name="Martijn J."/>
            <person name="Lind A.E."/>
            <person name="van Eijk R."/>
            <person name="Schleper C."/>
            <person name="Guy L."/>
            <person name="Ettema T.J."/>
        </authorList>
    </citation>
    <scope>NUCLEOTIDE SEQUENCE</scope>
</reference>
<keyword evidence="1" id="KW-0472">Membrane</keyword>
<keyword evidence="1" id="KW-1133">Transmembrane helix</keyword>
<organism evidence="2">
    <name type="scientific">marine sediment metagenome</name>
    <dbReference type="NCBI Taxonomy" id="412755"/>
    <lineage>
        <taxon>unclassified sequences</taxon>
        <taxon>metagenomes</taxon>
        <taxon>ecological metagenomes</taxon>
    </lineage>
</organism>
<dbReference type="AlphaFoldDB" id="A0A0F9HGU7"/>
<protein>
    <submittedName>
        <fullName evidence="2">Uncharacterized protein</fullName>
    </submittedName>
</protein>
<proteinExistence type="predicted"/>
<evidence type="ECO:0000313" key="2">
    <source>
        <dbReference type="EMBL" id="KKM14656.1"/>
    </source>
</evidence>
<comment type="caution">
    <text evidence="2">The sequence shown here is derived from an EMBL/GenBank/DDBJ whole genome shotgun (WGS) entry which is preliminary data.</text>
</comment>
<keyword evidence="1" id="KW-0812">Transmembrane</keyword>